<dbReference type="PROSITE" id="PS50052">
    <property type="entry name" value="GUANYLATE_KINASE_2"/>
    <property type="match status" value="1"/>
</dbReference>
<dbReference type="GO" id="GO:0005829">
    <property type="term" value="C:cytosol"/>
    <property type="evidence" value="ECO:0007669"/>
    <property type="project" value="TreeGrafter"/>
</dbReference>
<name>A0A316TVM3_9BACT</name>
<feature type="domain" description="Guanylate kinase-like" evidence="14">
    <location>
        <begin position="6"/>
        <end position="186"/>
    </location>
</feature>
<evidence type="ECO:0000256" key="4">
    <source>
        <dbReference type="ARBA" id="ARBA00012961"/>
    </source>
</evidence>
<comment type="function">
    <text evidence="1 13">Essential for recycling GMP and indirectly, cGMP.</text>
</comment>
<sequence length="191" mass="21928">MSKKRGKIIILVSPSGGGKSTMKKRLLEDFEQIHFSVSATTREPREGESDGTDYYFLSRDEFREKVRKGEFLEWEEFYNGTMYGTLRSVVENDLNKGYFILLDIDVLGAKNVKQMYGSDALAIFLSPPSIDVLKERLAARGTEDPYSLRTRLKRAEKEMAYSDQFDTKIINDDLEEAYSKVRETVSTFINS</sequence>
<dbReference type="RefSeq" id="WP_109646667.1">
    <property type="nucleotide sequence ID" value="NZ_QGGB01000006.1"/>
</dbReference>
<dbReference type="PANTHER" id="PTHR23117">
    <property type="entry name" value="GUANYLATE KINASE-RELATED"/>
    <property type="match status" value="1"/>
</dbReference>
<evidence type="ECO:0000259" key="14">
    <source>
        <dbReference type="PROSITE" id="PS50052"/>
    </source>
</evidence>
<dbReference type="InterPro" id="IPR017665">
    <property type="entry name" value="Guanylate_kinase"/>
</dbReference>
<dbReference type="Proteomes" id="UP000245533">
    <property type="component" value="Unassembled WGS sequence"/>
</dbReference>
<keyword evidence="9 13" id="KW-0418">Kinase</keyword>
<dbReference type="NCBIfam" id="TIGR03263">
    <property type="entry name" value="guanyl_kin"/>
    <property type="match status" value="1"/>
</dbReference>
<keyword evidence="7 13" id="KW-0808">Transferase</keyword>
<dbReference type="PANTHER" id="PTHR23117:SF13">
    <property type="entry name" value="GUANYLATE KINASE"/>
    <property type="match status" value="1"/>
</dbReference>
<comment type="subcellular location">
    <subcellularLocation>
        <location evidence="2 13">Cytoplasm</location>
    </subcellularLocation>
</comment>
<accession>A0A316TVM3</accession>
<evidence type="ECO:0000256" key="9">
    <source>
        <dbReference type="ARBA" id="ARBA00022777"/>
    </source>
</evidence>
<dbReference type="PROSITE" id="PS00856">
    <property type="entry name" value="GUANYLATE_KINASE_1"/>
    <property type="match status" value="1"/>
</dbReference>
<evidence type="ECO:0000256" key="10">
    <source>
        <dbReference type="ARBA" id="ARBA00022840"/>
    </source>
</evidence>
<evidence type="ECO:0000256" key="12">
    <source>
        <dbReference type="ARBA" id="ARBA00048594"/>
    </source>
</evidence>
<reference evidence="15 16" key="1">
    <citation type="submission" date="2018-05" db="EMBL/GenBank/DDBJ databases">
        <title>Rhodohalobacter halophilus gen. nov., sp. nov., a moderately halophilic member of the family Balneolaceae.</title>
        <authorList>
            <person name="Liu Z.-W."/>
        </authorList>
    </citation>
    <scope>NUCLEOTIDE SEQUENCE [LARGE SCALE GENOMIC DNA]</scope>
    <source>
        <strain evidence="15 16">8A47</strain>
    </source>
</reference>
<evidence type="ECO:0000256" key="2">
    <source>
        <dbReference type="ARBA" id="ARBA00004496"/>
    </source>
</evidence>
<evidence type="ECO:0000256" key="11">
    <source>
        <dbReference type="ARBA" id="ARBA00030128"/>
    </source>
</evidence>
<dbReference type="OrthoDB" id="9808150at2"/>
<dbReference type="HAMAP" id="MF_00328">
    <property type="entry name" value="Guanylate_kinase"/>
    <property type="match status" value="1"/>
</dbReference>
<keyword evidence="8 13" id="KW-0547">Nucleotide-binding</keyword>
<dbReference type="EC" id="2.7.4.8" evidence="4 13"/>
<dbReference type="GO" id="GO:0005524">
    <property type="term" value="F:ATP binding"/>
    <property type="evidence" value="ECO:0007669"/>
    <property type="project" value="UniProtKB-UniRule"/>
</dbReference>
<evidence type="ECO:0000256" key="13">
    <source>
        <dbReference type="HAMAP-Rule" id="MF_00328"/>
    </source>
</evidence>
<dbReference type="Gene3D" id="3.40.50.300">
    <property type="entry name" value="P-loop containing nucleotide triphosphate hydrolases"/>
    <property type="match status" value="1"/>
</dbReference>
<protein>
    <recommendedName>
        <fullName evidence="5 13">Guanylate kinase</fullName>
        <ecNumber evidence="4 13">2.7.4.8</ecNumber>
    </recommendedName>
    <alternativeName>
        <fullName evidence="11 13">GMP kinase</fullName>
    </alternativeName>
</protein>
<organism evidence="15 16">
    <name type="scientific">Rhodohalobacter mucosus</name>
    <dbReference type="NCBI Taxonomy" id="2079485"/>
    <lineage>
        <taxon>Bacteria</taxon>
        <taxon>Pseudomonadati</taxon>
        <taxon>Balneolota</taxon>
        <taxon>Balneolia</taxon>
        <taxon>Balneolales</taxon>
        <taxon>Balneolaceae</taxon>
        <taxon>Rhodohalobacter</taxon>
    </lineage>
</organism>
<dbReference type="InterPro" id="IPR027417">
    <property type="entry name" value="P-loop_NTPase"/>
</dbReference>
<keyword evidence="6 13" id="KW-0963">Cytoplasm</keyword>
<dbReference type="InterPro" id="IPR020590">
    <property type="entry name" value="Guanylate_kinase_CS"/>
</dbReference>
<dbReference type="InterPro" id="IPR008144">
    <property type="entry name" value="Guanylate_kin-like_dom"/>
</dbReference>
<dbReference type="InterPro" id="IPR008145">
    <property type="entry name" value="GK/Ca_channel_bsu"/>
</dbReference>
<evidence type="ECO:0000256" key="7">
    <source>
        <dbReference type="ARBA" id="ARBA00022679"/>
    </source>
</evidence>
<evidence type="ECO:0000256" key="1">
    <source>
        <dbReference type="ARBA" id="ARBA00003531"/>
    </source>
</evidence>
<dbReference type="SUPFAM" id="SSF52540">
    <property type="entry name" value="P-loop containing nucleoside triphosphate hydrolases"/>
    <property type="match status" value="1"/>
</dbReference>
<evidence type="ECO:0000256" key="3">
    <source>
        <dbReference type="ARBA" id="ARBA00005790"/>
    </source>
</evidence>
<dbReference type="Pfam" id="PF00625">
    <property type="entry name" value="Guanylate_kin"/>
    <property type="match status" value="1"/>
</dbReference>
<feature type="binding site" evidence="13">
    <location>
        <begin position="13"/>
        <end position="20"/>
    </location>
    <ligand>
        <name>ATP</name>
        <dbReference type="ChEBI" id="CHEBI:30616"/>
    </ligand>
</feature>
<proteinExistence type="inferred from homology"/>
<dbReference type="FunFam" id="3.30.63.10:FF:000005">
    <property type="entry name" value="Guanylate kinase"/>
    <property type="match status" value="1"/>
</dbReference>
<comment type="similarity">
    <text evidence="3 13">Belongs to the guanylate kinase family.</text>
</comment>
<dbReference type="CDD" id="cd00071">
    <property type="entry name" value="GMPK"/>
    <property type="match status" value="1"/>
</dbReference>
<evidence type="ECO:0000313" key="15">
    <source>
        <dbReference type="EMBL" id="PWN06552.1"/>
    </source>
</evidence>
<dbReference type="GO" id="GO:0004385">
    <property type="term" value="F:GMP kinase activity"/>
    <property type="evidence" value="ECO:0007669"/>
    <property type="project" value="UniProtKB-UniRule"/>
</dbReference>
<dbReference type="SMART" id="SM00072">
    <property type="entry name" value="GuKc"/>
    <property type="match status" value="1"/>
</dbReference>
<dbReference type="EMBL" id="QGGB01000006">
    <property type="protein sequence ID" value="PWN06552.1"/>
    <property type="molecule type" value="Genomic_DNA"/>
</dbReference>
<dbReference type="AlphaFoldDB" id="A0A316TVM3"/>
<comment type="caution">
    <text evidence="15">The sequence shown here is derived from an EMBL/GenBank/DDBJ whole genome shotgun (WGS) entry which is preliminary data.</text>
</comment>
<keyword evidence="10 13" id="KW-0067">ATP-binding</keyword>
<evidence type="ECO:0000313" key="16">
    <source>
        <dbReference type="Proteomes" id="UP000245533"/>
    </source>
</evidence>
<dbReference type="Gene3D" id="3.30.63.10">
    <property type="entry name" value="Guanylate Kinase phosphate binding domain"/>
    <property type="match status" value="1"/>
</dbReference>
<evidence type="ECO:0000256" key="5">
    <source>
        <dbReference type="ARBA" id="ARBA00016296"/>
    </source>
</evidence>
<comment type="catalytic activity">
    <reaction evidence="12 13">
        <text>GMP + ATP = GDP + ADP</text>
        <dbReference type="Rhea" id="RHEA:20780"/>
        <dbReference type="ChEBI" id="CHEBI:30616"/>
        <dbReference type="ChEBI" id="CHEBI:58115"/>
        <dbReference type="ChEBI" id="CHEBI:58189"/>
        <dbReference type="ChEBI" id="CHEBI:456216"/>
        <dbReference type="EC" id="2.7.4.8"/>
    </reaction>
</comment>
<evidence type="ECO:0000256" key="8">
    <source>
        <dbReference type="ARBA" id="ARBA00022741"/>
    </source>
</evidence>
<gene>
    <name evidence="13" type="primary">gmk</name>
    <name evidence="15" type="ORF">DDZ15_08505</name>
</gene>
<keyword evidence="16" id="KW-1185">Reference proteome</keyword>
<evidence type="ECO:0000256" key="6">
    <source>
        <dbReference type="ARBA" id="ARBA00022490"/>
    </source>
</evidence>